<reference evidence="5" key="1">
    <citation type="submission" date="2016-07" db="EMBL/GenBank/DDBJ databases">
        <title>Multiple horizontal gene transfer events from other fungi enriched the ability of initially mycotrophic Trichoderma (Ascomycota) to feed on dead plant biomass.</title>
        <authorList>
            <consortium name="DOE Joint Genome Institute"/>
            <person name="Atanasova L."/>
            <person name="Chenthamara K."/>
            <person name="Zhang J."/>
            <person name="Grujic M."/>
            <person name="Henrissat B."/>
            <person name="Kuo A."/>
            <person name="Aerts A."/>
            <person name="Salamov A."/>
            <person name="Lipzen A."/>
            <person name="Labutti K."/>
            <person name="Barry K."/>
            <person name="Miao Y."/>
            <person name="Rahimi M.J."/>
            <person name="Shen Q."/>
            <person name="Grigoriev I.V."/>
            <person name="Kubicek C.P."/>
            <person name="Druzhinina I.S."/>
        </authorList>
    </citation>
    <scope>NUCLEOTIDE SEQUENCE [LARGE SCALE GENOMIC DNA]</scope>
    <source>
        <strain evidence="5">TUCIM 6016</strain>
    </source>
</reference>
<dbReference type="OrthoDB" id="445695at2759"/>
<keyword evidence="2" id="KW-0862">Zinc</keyword>
<keyword evidence="2" id="KW-0479">Metal-binding</keyword>
<dbReference type="Gene3D" id="3.20.20.140">
    <property type="entry name" value="Metal-dependent hydrolases"/>
    <property type="match status" value="1"/>
</dbReference>
<keyword evidence="2" id="KW-0482">Metalloprotease</keyword>
<name>A0A2T4B0C2_9HYPO</name>
<dbReference type="CDD" id="cd01301">
    <property type="entry name" value="rDP_like"/>
    <property type="match status" value="1"/>
</dbReference>
<keyword evidence="2" id="KW-0645">Protease</keyword>
<dbReference type="InterPro" id="IPR008257">
    <property type="entry name" value="Pept_M19"/>
</dbReference>
<evidence type="ECO:0000256" key="3">
    <source>
        <dbReference type="SAM" id="MobiDB-lite"/>
    </source>
</evidence>
<feature type="region of interest" description="Disordered" evidence="3">
    <location>
        <begin position="1"/>
        <end position="32"/>
    </location>
</feature>
<dbReference type="SUPFAM" id="SSF51556">
    <property type="entry name" value="Metallo-dependent hydrolases"/>
    <property type="match status" value="1"/>
</dbReference>
<comment type="catalytic activity">
    <reaction evidence="2">
        <text>an L-aminoacyl-L-amino acid + H2O = 2 an L-alpha-amino acid</text>
        <dbReference type="Rhea" id="RHEA:48940"/>
        <dbReference type="ChEBI" id="CHEBI:15377"/>
        <dbReference type="ChEBI" id="CHEBI:59869"/>
        <dbReference type="ChEBI" id="CHEBI:77460"/>
        <dbReference type="EC" id="3.4.13.19"/>
    </reaction>
</comment>
<evidence type="ECO:0000256" key="1">
    <source>
        <dbReference type="ARBA" id="ARBA00022997"/>
    </source>
</evidence>
<evidence type="ECO:0000256" key="2">
    <source>
        <dbReference type="RuleBase" id="RU341113"/>
    </source>
</evidence>
<comment type="similarity">
    <text evidence="2">Belongs to the metallo-dependent hydrolases superfamily. Peptidase M19 family.</text>
</comment>
<dbReference type="GO" id="GO:0006508">
    <property type="term" value="P:proteolysis"/>
    <property type="evidence" value="ECO:0007669"/>
    <property type="project" value="UniProtKB-KW"/>
</dbReference>
<dbReference type="PROSITE" id="PS51365">
    <property type="entry name" value="RENAL_DIPEPTIDASE_2"/>
    <property type="match status" value="1"/>
</dbReference>
<keyword evidence="1 2" id="KW-0224">Dipeptidase</keyword>
<dbReference type="GO" id="GO:0046872">
    <property type="term" value="F:metal ion binding"/>
    <property type="evidence" value="ECO:0007669"/>
    <property type="project" value="UniProtKB-UniRule"/>
</dbReference>
<dbReference type="InterPro" id="IPR032466">
    <property type="entry name" value="Metal_Hydrolase"/>
</dbReference>
<gene>
    <name evidence="4" type="ORF">BBK36DRAFT_1127888</name>
</gene>
<dbReference type="EMBL" id="KZ680221">
    <property type="protein sequence ID" value="PTB62769.1"/>
    <property type="molecule type" value="Genomic_DNA"/>
</dbReference>
<keyword evidence="5" id="KW-1185">Reference proteome</keyword>
<evidence type="ECO:0000313" key="5">
    <source>
        <dbReference type="Proteomes" id="UP000241546"/>
    </source>
</evidence>
<sequence length="463" mass="50307">MTAKSHAILPTAGDPDYRHLSAANGHAQQPPRRPNFRKLALCVSLALATVGLLYKPAFGHYQRIYQHSCSKTLSVEERAHKILSATPLIDGHVDFPLVIRGPYGNHIDGDDFTGPFENGTLKGHVDLARLRAGRAGGAFWSVFAPCPANGTDFSDDNYADSLQFTLQEIDIMKRLFAAYPDDFAHDIDSSEAIDAFRAGKLISPLGVEGLHQIANLAGNLRMFRDLGVRYATLTHNCHNKFADAALLEHPFRKATPVWGGISPLGRQLVHEMNRIGMIVDLAHVSEDTMIDALGGREDWEGSKAPVIFSHSSAYGICPHPRNVKDNVLQLVKKTNSLVMVNIAPQFISCVDNGDDNDVPGVPDEDPDNATLEKVADHITYIGSRIGYDHVGIGTDFDGIGSVPKGLEDVSKYPDLIAELLRRGVSDADAAKVVGDNLIRVWKAVDAVSAELKANGAPVMEDKL</sequence>
<evidence type="ECO:0000313" key="4">
    <source>
        <dbReference type="EMBL" id="PTB62769.1"/>
    </source>
</evidence>
<dbReference type="RefSeq" id="XP_024746089.1">
    <property type="nucleotide sequence ID" value="XM_024891564.1"/>
</dbReference>
<comment type="cofactor">
    <cofactor evidence="2">
        <name>Zn(2+)</name>
        <dbReference type="ChEBI" id="CHEBI:29105"/>
    </cofactor>
</comment>
<dbReference type="EC" id="3.4.13.19" evidence="2"/>
<protein>
    <recommendedName>
        <fullName evidence="2">Dipeptidase</fullName>
        <ecNumber evidence="2">3.4.13.19</ecNumber>
    </recommendedName>
</protein>
<proteinExistence type="inferred from homology"/>
<organism evidence="4 5">
    <name type="scientific">Trichoderma citrinoviride</name>
    <dbReference type="NCBI Taxonomy" id="58853"/>
    <lineage>
        <taxon>Eukaryota</taxon>
        <taxon>Fungi</taxon>
        <taxon>Dikarya</taxon>
        <taxon>Ascomycota</taxon>
        <taxon>Pezizomycotina</taxon>
        <taxon>Sordariomycetes</taxon>
        <taxon>Hypocreomycetidae</taxon>
        <taxon>Hypocreales</taxon>
        <taxon>Hypocreaceae</taxon>
        <taxon>Trichoderma</taxon>
    </lineage>
</organism>
<accession>A0A2T4B0C2</accession>
<dbReference type="Proteomes" id="UP000241546">
    <property type="component" value="Unassembled WGS sequence"/>
</dbReference>
<dbReference type="PANTHER" id="PTHR10443:SF12">
    <property type="entry name" value="DIPEPTIDASE"/>
    <property type="match status" value="1"/>
</dbReference>
<dbReference type="AlphaFoldDB" id="A0A2T4B0C2"/>
<keyword evidence="2" id="KW-0378">Hydrolase</keyword>
<dbReference type="GeneID" id="36599682"/>
<dbReference type="PANTHER" id="PTHR10443">
    <property type="entry name" value="MICROSOMAL DIPEPTIDASE"/>
    <property type="match status" value="1"/>
</dbReference>
<dbReference type="GO" id="GO:0070573">
    <property type="term" value="F:metallodipeptidase activity"/>
    <property type="evidence" value="ECO:0007669"/>
    <property type="project" value="InterPro"/>
</dbReference>
<dbReference type="Pfam" id="PF01244">
    <property type="entry name" value="Peptidase_M19"/>
    <property type="match status" value="1"/>
</dbReference>